<organism evidence="2 3">
    <name type="scientific">Priestia iocasae</name>
    <dbReference type="NCBI Taxonomy" id="2291674"/>
    <lineage>
        <taxon>Bacteria</taxon>
        <taxon>Bacillati</taxon>
        <taxon>Bacillota</taxon>
        <taxon>Bacilli</taxon>
        <taxon>Bacillales</taxon>
        <taxon>Bacillaceae</taxon>
        <taxon>Priestia</taxon>
    </lineage>
</organism>
<feature type="signal peptide" evidence="1">
    <location>
        <begin position="1"/>
        <end position="29"/>
    </location>
</feature>
<evidence type="ECO:0000313" key="2">
    <source>
        <dbReference type="EMBL" id="MBM7703438.1"/>
    </source>
</evidence>
<dbReference type="Gene3D" id="3.40.50.410">
    <property type="entry name" value="von Willebrand factor, type A domain"/>
    <property type="match status" value="1"/>
</dbReference>
<dbReference type="PROSITE" id="PS51257">
    <property type="entry name" value="PROKAR_LIPOPROTEIN"/>
    <property type="match status" value="1"/>
</dbReference>
<keyword evidence="3" id="KW-1185">Reference proteome</keyword>
<proteinExistence type="predicted"/>
<dbReference type="EMBL" id="JAFBFC010000004">
    <property type="protein sequence ID" value="MBM7703438.1"/>
    <property type="molecule type" value="Genomic_DNA"/>
</dbReference>
<sequence>MRLNVKTLIRMSMVSVCLMITACSTNNVSEPEPDEKPELVKQKESEVIEVETSVSFPFEQVTLPTTMEELMSYPKGTYSHLQKDQVEEITNAVADMPVLTEEQVSNEAFVRAYADEVASRFQKQYTGPEEVVQKWKELAFGTDNVEDERYQFKQNMNIYLLMYTEKDLEEEQARKQLKEEIQPFLTSLPPSVNVGFRIYSRVPSNEETSCEYREALYDIKPYDEERFEQALNTTKTNEHISMKASIQEVYHDFQAFDDASYTNILHVFSDEADGCLTKPSLVAEDVQSFTIKPIVHIIEMEESARLKLLADTLDGSYTIIDDDQLSEEFNRTKELIRKWQDRHLGKEQAMKSEYAERSNYILDWRLEWHDLLQEQLLVTRKAFEVLEQENKITLSTYLQMVNLNRDYISALYKLRDEAINHLFSVKDERYEEAEKVIEETYNVTITPTEES</sequence>
<accession>A0ABS2QVC6</accession>
<dbReference type="InterPro" id="IPR036465">
    <property type="entry name" value="vWFA_dom_sf"/>
</dbReference>
<comment type="caution">
    <text evidence="2">The sequence shown here is derived from an EMBL/GenBank/DDBJ whole genome shotgun (WGS) entry which is preliminary data.</text>
</comment>
<gene>
    <name evidence="2" type="ORF">JOC83_002287</name>
</gene>
<dbReference type="RefSeq" id="WP_205187314.1">
    <property type="nucleotide sequence ID" value="NZ_JAFBFC010000004.1"/>
</dbReference>
<name>A0ABS2QVC6_9BACI</name>
<feature type="chain" id="PRO_5045558691" evidence="1">
    <location>
        <begin position="30"/>
        <end position="451"/>
    </location>
</feature>
<evidence type="ECO:0000256" key="1">
    <source>
        <dbReference type="SAM" id="SignalP"/>
    </source>
</evidence>
<evidence type="ECO:0000313" key="3">
    <source>
        <dbReference type="Proteomes" id="UP000809829"/>
    </source>
</evidence>
<dbReference type="Proteomes" id="UP000809829">
    <property type="component" value="Unassembled WGS sequence"/>
</dbReference>
<keyword evidence="1" id="KW-0732">Signal</keyword>
<reference evidence="2 3" key="1">
    <citation type="submission" date="2021-01" db="EMBL/GenBank/DDBJ databases">
        <title>Genomic Encyclopedia of Type Strains, Phase IV (KMG-IV): sequencing the most valuable type-strain genomes for metagenomic binning, comparative biology and taxonomic classification.</title>
        <authorList>
            <person name="Goeker M."/>
        </authorList>
    </citation>
    <scope>NUCLEOTIDE SEQUENCE [LARGE SCALE GENOMIC DNA]</scope>
    <source>
        <strain evidence="2 3">DSM 104297</strain>
    </source>
</reference>
<protein>
    <submittedName>
        <fullName evidence="2">Ca-activated chloride channel family protein</fullName>
    </submittedName>
</protein>